<organism evidence="2 3">
    <name type="scientific">Glossina brevipalpis</name>
    <dbReference type="NCBI Taxonomy" id="37001"/>
    <lineage>
        <taxon>Eukaryota</taxon>
        <taxon>Metazoa</taxon>
        <taxon>Ecdysozoa</taxon>
        <taxon>Arthropoda</taxon>
        <taxon>Hexapoda</taxon>
        <taxon>Insecta</taxon>
        <taxon>Pterygota</taxon>
        <taxon>Neoptera</taxon>
        <taxon>Endopterygota</taxon>
        <taxon>Diptera</taxon>
        <taxon>Brachycera</taxon>
        <taxon>Muscomorpha</taxon>
        <taxon>Hippoboscoidea</taxon>
        <taxon>Glossinidae</taxon>
        <taxon>Glossina</taxon>
    </lineage>
</organism>
<evidence type="ECO:0000313" key="2">
    <source>
        <dbReference type="EnsemblMetazoa" id="GBRI035730-PA"/>
    </source>
</evidence>
<accession>A0A1A9WX84</accession>
<reference evidence="3" key="1">
    <citation type="submission" date="2014-03" db="EMBL/GenBank/DDBJ databases">
        <authorList>
            <person name="Aksoy S."/>
            <person name="Warren W."/>
            <person name="Wilson R.K."/>
        </authorList>
    </citation>
    <scope>NUCLEOTIDE SEQUENCE [LARGE SCALE GENOMIC DNA]</scope>
    <source>
        <strain evidence="3">IAEA</strain>
    </source>
</reference>
<proteinExistence type="predicted"/>
<reference evidence="2" key="2">
    <citation type="submission" date="2020-05" db="UniProtKB">
        <authorList>
            <consortium name="EnsemblMetazoa"/>
        </authorList>
    </citation>
    <scope>IDENTIFICATION</scope>
    <source>
        <strain evidence="2">IAEA</strain>
    </source>
</reference>
<dbReference type="EnsemblMetazoa" id="GBRI035730-RA">
    <property type="protein sequence ID" value="GBRI035730-PA"/>
    <property type="gene ID" value="GBRI035730"/>
</dbReference>
<dbReference type="AlphaFoldDB" id="A0A1A9WX84"/>
<evidence type="ECO:0000313" key="3">
    <source>
        <dbReference type="Proteomes" id="UP000091820"/>
    </source>
</evidence>
<name>A0A1A9WX84_9MUSC</name>
<feature type="transmembrane region" description="Helical" evidence="1">
    <location>
        <begin position="40"/>
        <end position="61"/>
    </location>
</feature>
<dbReference type="Proteomes" id="UP000091820">
    <property type="component" value="Unassembled WGS sequence"/>
</dbReference>
<keyword evidence="3" id="KW-1185">Reference proteome</keyword>
<protein>
    <submittedName>
        <fullName evidence="2">Uncharacterized protein</fullName>
    </submittedName>
</protein>
<keyword evidence="1" id="KW-0472">Membrane</keyword>
<keyword evidence="1" id="KW-0812">Transmembrane</keyword>
<dbReference type="VEuPathDB" id="VectorBase:GBRI035730"/>
<keyword evidence="1" id="KW-1133">Transmembrane helix</keyword>
<evidence type="ECO:0000256" key="1">
    <source>
        <dbReference type="SAM" id="Phobius"/>
    </source>
</evidence>
<sequence length="146" mass="16979">MHFIILKTYREFGNLLALHRKDEILSLTEKFNRFQIVDRIICITPNCLTGLLFQVMLFASLCRANKKKSAVKLLLLQLMNHHISCREFKSNQTYSYITRKSAGISFLFAVSFVSSDIAFRASCDSKQLYTSYEILVTMRYYNAIII</sequence>